<keyword evidence="9 13" id="KW-0067">ATP-binding</keyword>
<evidence type="ECO:0000256" key="12">
    <source>
        <dbReference type="ARBA" id="ARBA00025280"/>
    </source>
</evidence>
<dbReference type="HAMAP" id="MF_01395">
    <property type="entry name" value="AcetylCoA_CT_beta"/>
    <property type="match status" value="1"/>
</dbReference>
<evidence type="ECO:0000256" key="1">
    <source>
        <dbReference type="ARBA" id="ARBA00004496"/>
    </source>
</evidence>
<accession>A0A939H7L3</accession>
<feature type="binding site" evidence="13">
    <location>
        <position position="38"/>
    </location>
    <ligand>
        <name>Zn(2+)</name>
        <dbReference type="ChEBI" id="CHEBI:29105"/>
    </ligand>
</feature>
<organism evidence="15 16">
    <name type="scientific">Proteiniclasticum aestuarii</name>
    <dbReference type="NCBI Taxonomy" id="2817862"/>
    <lineage>
        <taxon>Bacteria</taxon>
        <taxon>Bacillati</taxon>
        <taxon>Bacillota</taxon>
        <taxon>Clostridia</taxon>
        <taxon>Eubacteriales</taxon>
        <taxon>Clostridiaceae</taxon>
        <taxon>Proteiniclasticum</taxon>
    </lineage>
</organism>
<dbReference type="InterPro" id="IPR000438">
    <property type="entry name" value="Acetyl_CoA_COase_Trfase_b_su"/>
</dbReference>
<keyword evidence="10 13" id="KW-0443">Lipid metabolism</keyword>
<feature type="zinc finger region" description="C4-type" evidence="13">
    <location>
        <begin position="38"/>
        <end position="60"/>
    </location>
</feature>
<dbReference type="InterPro" id="IPR041010">
    <property type="entry name" value="Znf-ACC"/>
</dbReference>
<keyword evidence="11 13" id="KW-0275">Fatty acid biosynthesis</keyword>
<dbReference type="Proteomes" id="UP000664218">
    <property type="component" value="Unassembled WGS sequence"/>
</dbReference>
<comment type="similarity">
    <text evidence="13">Belongs to the AccD/PCCB family.</text>
</comment>
<feature type="domain" description="CoA carboxyltransferase N-terminal" evidence="14">
    <location>
        <begin position="34"/>
        <end position="290"/>
    </location>
</feature>
<sequence>MAIFKKKRNYFTLDTHSVERKEKTEVKPSVPEGMWHKCRGCEKMILKEDLMKNHLVCPRCGAYERMSAWERIRLIADEGSFREINGNIVGRNPLDFPGYEAKIEKIQEKTKLFEGIVTGYCTISGIRVAMGVMEPGFIMGSMGSAVGEKVASLAEFAEFYNLPLLIFSASGGARMQEGIVSLMQMTKASFAIRKHSEKGLLYISIPTDPTTGGVTASFAMLGDIIIAEPKTLIGFAGRRVIEGTIRKELPADFQSAEFLLSHGFLDAVVRREDMKAYLSKLLQLHGGRRL</sequence>
<dbReference type="GO" id="GO:0008270">
    <property type="term" value="F:zinc ion binding"/>
    <property type="evidence" value="ECO:0007669"/>
    <property type="project" value="UniProtKB-UniRule"/>
</dbReference>
<dbReference type="GO" id="GO:0009317">
    <property type="term" value="C:acetyl-CoA carboxylase complex"/>
    <property type="evidence" value="ECO:0007669"/>
    <property type="project" value="InterPro"/>
</dbReference>
<keyword evidence="8 13" id="KW-0862">Zinc</keyword>
<evidence type="ECO:0000259" key="14">
    <source>
        <dbReference type="PROSITE" id="PS50980"/>
    </source>
</evidence>
<dbReference type="GO" id="GO:0006633">
    <property type="term" value="P:fatty acid biosynthetic process"/>
    <property type="evidence" value="ECO:0007669"/>
    <property type="project" value="UniProtKB-KW"/>
</dbReference>
<comment type="cofactor">
    <cofactor evidence="13">
        <name>Zn(2+)</name>
        <dbReference type="ChEBI" id="CHEBI:29105"/>
    </cofactor>
    <text evidence="13">Binds 1 zinc ion per subunit.</text>
</comment>
<keyword evidence="2 13" id="KW-0444">Lipid biosynthesis</keyword>
<dbReference type="EC" id="2.1.3.15" evidence="13"/>
<evidence type="ECO:0000256" key="9">
    <source>
        <dbReference type="ARBA" id="ARBA00022840"/>
    </source>
</evidence>
<evidence type="ECO:0000256" key="8">
    <source>
        <dbReference type="ARBA" id="ARBA00022833"/>
    </source>
</evidence>
<dbReference type="Gene3D" id="3.90.226.10">
    <property type="entry name" value="2-enoyl-CoA Hydratase, Chain A, domain 1"/>
    <property type="match status" value="1"/>
</dbReference>
<evidence type="ECO:0000256" key="4">
    <source>
        <dbReference type="ARBA" id="ARBA00022723"/>
    </source>
</evidence>
<evidence type="ECO:0000256" key="10">
    <source>
        <dbReference type="ARBA" id="ARBA00023098"/>
    </source>
</evidence>
<evidence type="ECO:0000256" key="13">
    <source>
        <dbReference type="HAMAP-Rule" id="MF_01395"/>
    </source>
</evidence>
<evidence type="ECO:0000256" key="11">
    <source>
        <dbReference type="ARBA" id="ARBA00023160"/>
    </source>
</evidence>
<protein>
    <recommendedName>
        <fullName evidence="13">Acetyl-coenzyme A carboxylase carboxyl transferase subunit beta</fullName>
        <shortName evidence="13">ACCase subunit beta</shortName>
        <shortName evidence="13">Acetyl-CoA carboxylase carboxyltransferase subunit beta</shortName>
        <ecNumber evidence="13">2.1.3.15</ecNumber>
    </recommendedName>
</protein>
<keyword evidence="3 13" id="KW-0808">Transferase</keyword>
<dbReference type="NCBIfam" id="TIGR00515">
    <property type="entry name" value="accD"/>
    <property type="match status" value="1"/>
</dbReference>
<keyword evidence="16" id="KW-1185">Reference proteome</keyword>
<evidence type="ECO:0000256" key="6">
    <source>
        <dbReference type="ARBA" id="ARBA00022771"/>
    </source>
</evidence>
<dbReference type="GO" id="GO:0005524">
    <property type="term" value="F:ATP binding"/>
    <property type="evidence" value="ECO:0007669"/>
    <property type="project" value="UniProtKB-KW"/>
</dbReference>
<feature type="binding site" evidence="13">
    <location>
        <position position="41"/>
    </location>
    <ligand>
        <name>Zn(2+)</name>
        <dbReference type="ChEBI" id="CHEBI:29105"/>
    </ligand>
</feature>
<keyword evidence="5 13" id="KW-0547">Nucleotide-binding</keyword>
<keyword evidence="13" id="KW-0963">Cytoplasm</keyword>
<comment type="subcellular location">
    <subcellularLocation>
        <location evidence="1 13">Cytoplasm</location>
    </subcellularLocation>
</comment>
<evidence type="ECO:0000313" key="16">
    <source>
        <dbReference type="Proteomes" id="UP000664218"/>
    </source>
</evidence>
<evidence type="ECO:0000313" key="15">
    <source>
        <dbReference type="EMBL" id="MBO1265689.1"/>
    </source>
</evidence>
<dbReference type="GO" id="GO:0003989">
    <property type="term" value="F:acetyl-CoA carboxylase activity"/>
    <property type="evidence" value="ECO:0007669"/>
    <property type="project" value="InterPro"/>
</dbReference>
<feature type="binding site" evidence="13">
    <location>
        <position position="57"/>
    </location>
    <ligand>
        <name>Zn(2+)</name>
        <dbReference type="ChEBI" id="CHEBI:29105"/>
    </ligand>
</feature>
<comment type="pathway">
    <text evidence="13">Lipid metabolism; malonyl-CoA biosynthesis; malonyl-CoA from acetyl-CoA: step 1/1.</text>
</comment>
<name>A0A939H7L3_9CLOT</name>
<dbReference type="AlphaFoldDB" id="A0A939H7L3"/>
<dbReference type="PRINTS" id="PR01070">
    <property type="entry name" value="ACCCTRFRASEB"/>
</dbReference>
<keyword evidence="15" id="KW-0436">Ligase</keyword>
<keyword evidence="7 13" id="KW-0276">Fatty acid metabolism</keyword>
<evidence type="ECO:0000256" key="5">
    <source>
        <dbReference type="ARBA" id="ARBA00022741"/>
    </source>
</evidence>
<dbReference type="RefSeq" id="WP_207600214.1">
    <property type="nucleotide sequence ID" value="NZ_JAFNJU010000009.1"/>
</dbReference>
<dbReference type="InterPro" id="IPR034733">
    <property type="entry name" value="AcCoA_carboxyl_beta"/>
</dbReference>
<gene>
    <name evidence="13" type="primary">accD</name>
    <name evidence="15" type="ORF">J3A84_11675</name>
</gene>
<keyword evidence="4 13" id="KW-0479">Metal-binding</keyword>
<dbReference type="Pfam" id="PF01039">
    <property type="entry name" value="Carboxyl_trans"/>
    <property type="match status" value="1"/>
</dbReference>
<dbReference type="PANTHER" id="PTHR42995:SF5">
    <property type="entry name" value="ACETYL-COENZYME A CARBOXYLASE CARBOXYL TRANSFERASE SUBUNIT BETA, CHLOROPLASTIC"/>
    <property type="match status" value="1"/>
</dbReference>
<comment type="caution">
    <text evidence="15">The sequence shown here is derived from an EMBL/GenBank/DDBJ whole genome shotgun (WGS) entry which is preliminary data.</text>
</comment>
<dbReference type="GO" id="GO:2001295">
    <property type="term" value="P:malonyl-CoA biosynthetic process"/>
    <property type="evidence" value="ECO:0007669"/>
    <property type="project" value="UniProtKB-UniRule"/>
</dbReference>
<reference evidence="15" key="1">
    <citation type="submission" date="2021-03" db="EMBL/GenBank/DDBJ databases">
        <title>Proteiniclasticum marinus sp. nov., isolated from tidal flat sediment.</title>
        <authorList>
            <person name="Namirimu T."/>
            <person name="Yang J.-A."/>
            <person name="Yang S.-H."/>
            <person name="Kim Y.-J."/>
            <person name="Kwon K.K."/>
        </authorList>
    </citation>
    <scope>NUCLEOTIDE SEQUENCE</scope>
    <source>
        <strain evidence="15">SCR006</strain>
    </source>
</reference>
<dbReference type="EMBL" id="JAFNJU010000009">
    <property type="protein sequence ID" value="MBO1265689.1"/>
    <property type="molecule type" value="Genomic_DNA"/>
</dbReference>
<dbReference type="SUPFAM" id="SSF52096">
    <property type="entry name" value="ClpP/crotonase"/>
    <property type="match status" value="1"/>
</dbReference>
<comment type="catalytic activity">
    <reaction evidence="13">
        <text>N(6)-carboxybiotinyl-L-lysyl-[protein] + acetyl-CoA = N(6)-biotinyl-L-lysyl-[protein] + malonyl-CoA</text>
        <dbReference type="Rhea" id="RHEA:54728"/>
        <dbReference type="Rhea" id="RHEA-COMP:10505"/>
        <dbReference type="Rhea" id="RHEA-COMP:10506"/>
        <dbReference type="ChEBI" id="CHEBI:57288"/>
        <dbReference type="ChEBI" id="CHEBI:57384"/>
        <dbReference type="ChEBI" id="CHEBI:83144"/>
        <dbReference type="ChEBI" id="CHEBI:83145"/>
        <dbReference type="EC" id="2.1.3.15"/>
    </reaction>
</comment>
<dbReference type="Pfam" id="PF17848">
    <property type="entry name" value="Zn_ribbon_ACC"/>
    <property type="match status" value="1"/>
</dbReference>
<proteinExistence type="inferred from homology"/>
<keyword evidence="6 13" id="KW-0863">Zinc-finger</keyword>
<dbReference type="PROSITE" id="PS50980">
    <property type="entry name" value="COA_CT_NTER"/>
    <property type="match status" value="1"/>
</dbReference>
<evidence type="ECO:0000256" key="7">
    <source>
        <dbReference type="ARBA" id="ARBA00022832"/>
    </source>
</evidence>
<comment type="subunit">
    <text evidence="13">Acetyl-CoA carboxylase is a heterohexamer composed of biotin carboxyl carrier protein (AccB), biotin carboxylase (AccC) and two subunits each of ACCase subunit alpha (AccA) and ACCase subunit beta (AccD).</text>
</comment>
<comment type="function">
    <text evidence="12 13">Component of the acetyl coenzyme A carboxylase (ACC) complex. Biotin carboxylase (BC) catalyzes the carboxylation of biotin on its carrier protein (BCCP) and then the CO(2) group is transferred by the transcarboxylase to acetyl-CoA to form malonyl-CoA.</text>
</comment>
<dbReference type="GO" id="GO:0016743">
    <property type="term" value="F:carboxyl- or carbamoyltransferase activity"/>
    <property type="evidence" value="ECO:0007669"/>
    <property type="project" value="UniProtKB-UniRule"/>
</dbReference>
<dbReference type="InterPro" id="IPR029045">
    <property type="entry name" value="ClpP/crotonase-like_dom_sf"/>
</dbReference>
<feature type="binding site" evidence="13">
    <location>
        <position position="60"/>
    </location>
    <ligand>
        <name>Zn(2+)</name>
        <dbReference type="ChEBI" id="CHEBI:29105"/>
    </ligand>
</feature>
<dbReference type="InterPro" id="IPR011762">
    <property type="entry name" value="COA_CT_N"/>
</dbReference>
<evidence type="ECO:0000256" key="2">
    <source>
        <dbReference type="ARBA" id="ARBA00022516"/>
    </source>
</evidence>
<evidence type="ECO:0000256" key="3">
    <source>
        <dbReference type="ARBA" id="ARBA00022679"/>
    </source>
</evidence>
<dbReference type="PANTHER" id="PTHR42995">
    <property type="entry name" value="ACETYL-COENZYME A CARBOXYLASE CARBOXYL TRANSFERASE SUBUNIT BETA, CHLOROPLASTIC"/>
    <property type="match status" value="1"/>
</dbReference>